<protein>
    <recommendedName>
        <fullName evidence="3">Cytoplasmic tRNA 2-thiolation protein 2</fullName>
    </recommendedName>
</protein>
<accession>A0AAV7JW16</accession>
<dbReference type="SUPFAM" id="SSF52402">
    <property type="entry name" value="Adenine nucleotide alpha hydrolases-like"/>
    <property type="match status" value="1"/>
</dbReference>
<evidence type="ECO:0000256" key="1">
    <source>
        <dbReference type="ARBA" id="ARBA00022490"/>
    </source>
</evidence>
<name>A0AAV7JW16_9METZ</name>
<evidence type="ECO:0000313" key="5">
    <source>
        <dbReference type="Proteomes" id="UP001165289"/>
    </source>
</evidence>
<dbReference type="HAMAP" id="MF_03054">
    <property type="entry name" value="CTU2"/>
    <property type="match status" value="1"/>
</dbReference>
<reference evidence="4 5" key="1">
    <citation type="journal article" date="2023" name="BMC Biol.">
        <title>The compact genome of the sponge Oopsacas minuta (Hexactinellida) is lacking key metazoan core genes.</title>
        <authorList>
            <person name="Santini S."/>
            <person name="Schenkelaars Q."/>
            <person name="Jourda C."/>
            <person name="Duchesne M."/>
            <person name="Belahbib H."/>
            <person name="Rocher C."/>
            <person name="Selva M."/>
            <person name="Riesgo A."/>
            <person name="Vervoort M."/>
            <person name="Leys S.P."/>
            <person name="Kodjabachian L."/>
            <person name="Le Bivic A."/>
            <person name="Borchiellini C."/>
            <person name="Claverie J.M."/>
            <person name="Renard E."/>
        </authorList>
    </citation>
    <scope>NUCLEOTIDE SEQUENCE [LARGE SCALE GENOMIC DNA]</scope>
    <source>
        <strain evidence="4">SPO-2</strain>
    </source>
</reference>
<dbReference type="PANTHER" id="PTHR20882">
    <property type="entry name" value="CYTOPLASMIC TRNA 2-THIOLATION PROTEIN 2"/>
    <property type="match status" value="1"/>
</dbReference>
<dbReference type="Proteomes" id="UP001165289">
    <property type="component" value="Unassembled WGS sequence"/>
</dbReference>
<evidence type="ECO:0000256" key="3">
    <source>
        <dbReference type="HAMAP-Rule" id="MF_03054"/>
    </source>
</evidence>
<comment type="caution">
    <text evidence="4">The sequence shown here is derived from an EMBL/GenBank/DDBJ whole genome shotgun (WGS) entry which is preliminary data.</text>
</comment>
<dbReference type="Gene3D" id="3.40.50.620">
    <property type="entry name" value="HUPs"/>
    <property type="match status" value="1"/>
</dbReference>
<keyword evidence="2 3" id="KW-0819">tRNA processing</keyword>
<comment type="function">
    <text evidence="3">Plays a central role in 2-thiolation of mcm(5)S(2)U at tRNA wobble positions of tRNA(Lys), tRNA(Glu) and tRNA(Gln). May act by forming a heterodimer with NCS6/CTU1 that ligates sulfur from thiocarboxylated URM1 onto the uridine of tRNAs at wobble position.</text>
</comment>
<dbReference type="GO" id="GO:0000049">
    <property type="term" value="F:tRNA binding"/>
    <property type="evidence" value="ECO:0007669"/>
    <property type="project" value="InterPro"/>
</dbReference>
<comment type="pathway">
    <text evidence="3">tRNA modification; 5-methoxycarbonylmethyl-2-thiouridine-tRNA biosynthesis.</text>
</comment>
<evidence type="ECO:0000313" key="4">
    <source>
        <dbReference type="EMBL" id="KAI6652610.1"/>
    </source>
</evidence>
<dbReference type="InterPro" id="IPR014729">
    <property type="entry name" value="Rossmann-like_a/b/a_fold"/>
</dbReference>
<keyword evidence="1 3" id="KW-0963">Cytoplasm</keyword>
<sequence>MATCNDNDDKVETFTTAKPKLYSKCVKCGNKASIIARIKDAMCIGCFDAYYVHKFRAALGKSRLFLNEERVLLAYSGGINSVSLLSMVKRGLDESSHKKLQFLVDVIFIDEGCLFGDTWNSENILMIENLTTLGFRFYILKLESYLHPSLKLCIQTFDTLTIGWPVYTIHLECEKSRLLKIFESCHSSNKQQLLELIRYKLLTKFAYEFGYNKILMGDNATRLSTQLLHGICRGKGSLANYDITFADTRFPGLYFCRPMREFLAKEIVFSVNISKLKYFNFPNFDSVNRSANKSSIFHVTEDFLAELHSLQPFTTSTVFRTGNKLSPLNTGQSNICALCMLTHEYSITNTTLCYSCQRICDNVKGEFVTLLPILFM</sequence>
<organism evidence="4 5">
    <name type="scientific">Oopsacas minuta</name>
    <dbReference type="NCBI Taxonomy" id="111878"/>
    <lineage>
        <taxon>Eukaryota</taxon>
        <taxon>Metazoa</taxon>
        <taxon>Porifera</taxon>
        <taxon>Hexactinellida</taxon>
        <taxon>Hexasterophora</taxon>
        <taxon>Lyssacinosida</taxon>
        <taxon>Leucopsacidae</taxon>
        <taxon>Oopsacas</taxon>
    </lineage>
</organism>
<dbReference type="AlphaFoldDB" id="A0AAV7JW16"/>
<proteinExistence type="inferred from homology"/>
<dbReference type="PANTHER" id="PTHR20882:SF14">
    <property type="entry name" value="CYTOPLASMIC TRNA 2-THIOLATION PROTEIN 2"/>
    <property type="match status" value="1"/>
</dbReference>
<keyword evidence="5" id="KW-1185">Reference proteome</keyword>
<dbReference type="GO" id="GO:0005829">
    <property type="term" value="C:cytosol"/>
    <property type="evidence" value="ECO:0007669"/>
    <property type="project" value="TreeGrafter"/>
</dbReference>
<dbReference type="Pfam" id="PF10288">
    <property type="entry name" value="CTU2"/>
    <property type="match status" value="1"/>
</dbReference>
<dbReference type="InterPro" id="IPR019407">
    <property type="entry name" value="CTU2"/>
</dbReference>
<dbReference type="GO" id="GO:0016779">
    <property type="term" value="F:nucleotidyltransferase activity"/>
    <property type="evidence" value="ECO:0007669"/>
    <property type="project" value="UniProtKB-UniRule"/>
</dbReference>
<dbReference type="EMBL" id="JAKMXF010000298">
    <property type="protein sequence ID" value="KAI6652610.1"/>
    <property type="molecule type" value="Genomic_DNA"/>
</dbReference>
<gene>
    <name evidence="4" type="ORF">LOD99_4395</name>
</gene>
<dbReference type="GO" id="GO:0002143">
    <property type="term" value="P:tRNA wobble position uridine thiolation"/>
    <property type="evidence" value="ECO:0007669"/>
    <property type="project" value="TreeGrafter"/>
</dbReference>
<comment type="similarity">
    <text evidence="3">Belongs to the CTU2/NCS2 family.</text>
</comment>
<evidence type="ECO:0000256" key="2">
    <source>
        <dbReference type="ARBA" id="ARBA00022694"/>
    </source>
</evidence>
<dbReference type="GO" id="GO:0016783">
    <property type="term" value="F:sulfurtransferase activity"/>
    <property type="evidence" value="ECO:0007669"/>
    <property type="project" value="TreeGrafter"/>
</dbReference>
<dbReference type="GO" id="GO:0032447">
    <property type="term" value="P:protein urmylation"/>
    <property type="evidence" value="ECO:0007669"/>
    <property type="project" value="UniProtKB-UniRule"/>
</dbReference>
<comment type="subcellular location">
    <subcellularLocation>
        <location evidence="3">Cytoplasm</location>
    </subcellularLocation>
</comment>